<feature type="region of interest" description="Disordered" evidence="1">
    <location>
        <begin position="1"/>
        <end position="54"/>
    </location>
</feature>
<feature type="region of interest" description="Disordered" evidence="1">
    <location>
        <begin position="308"/>
        <end position="337"/>
    </location>
</feature>
<reference evidence="2 3" key="1">
    <citation type="journal article" date="2024" name="J Genomics">
        <title>Draft genome sequencing and assembly of Favolaschia claudopus CIRM-BRFM 2984 isolated from oak limbs.</title>
        <authorList>
            <person name="Navarro D."/>
            <person name="Drula E."/>
            <person name="Chaduli D."/>
            <person name="Cazenave R."/>
            <person name="Ahrendt S."/>
            <person name="Wang J."/>
            <person name="Lipzen A."/>
            <person name="Daum C."/>
            <person name="Barry K."/>
            <person name="Grigoriev I.V."/>
            <person name="Favel A."/>
            <person name="Rosso M.N."/>
            <person name="Martin F."/>
        </authorList>
    </citation>
    <scope>NUCLEOTIDE SEQUENCE [LARGE SCALE GENOMIC DNA]</scope>
    <source>
        <strain evidence="2 3">CIRM-BRFM 2984</strain>
    </source>
</reference>
<protein>
    <submittedName>
        <fullName evidence="2">Uncharacterized protein</fullName>
    </submittedName>
</protein>
<feature type="compositionally biased region" description="Low complexity" evidence="1">
    <location>
        <begin position="1"/>
        <end position="22"/>
    </location>
</feature>
<evidence type="ECO:0000256" key="1">
    <source>
        <dbReference type="SAM" id="MobiDB-lite"/>
    </source>
</evidence>
<organism evidence="2 3">
    <name type="scientific">Favolaschia claudopus</name>
    <dbReference type="NCBI Taxonomy" id="2862362"/>
    <lineage>
        <taxon>Eukaryota</taxon>
        <taxon>Fungi</taxon>
        <taxon>Dikarya</taxon>
        <taxon>Basidiomycota</taxon>
        <taxon>Agaricomycotina</taxon>
        <taxon>Agaricomycetes</taxon>
        <taxon>Agaricomycetidae</taxon>
        <taxon>Agaricales</taxon>
        <taxon>Marasmiineae</taxon>
        <taxon>Mycenaceae</taxon>
        <taxon>Favolaschia</taxon>
    </lineage>
</organism>
<feature type="compositionally biased region" description="Basic and acidic residues" evidence="1">
    <location>
        <begin position="127"/>
        <end position="137"/>
    </location>
</feature>
<evidence type="ECO:0000313" key="3">
    <source>
        <dbReference type="Proteomes" id="UP001362999"/>
    </source>
</evidence>
<comment type="caution">
    <text evidence="2">The sequence shown here is derived from an EMBL/GenBank/DDBJ whole genome shotgun (WGS) entry which is preliminary data.</text>
</comment>
<feature type="region of interest" description="Disordered" evidence="1">
    <location>
        <begin position="127"/>
        <end position="149"/>
    </location>
</feature>
<feature type="compositionally biased region" description="Low complexity" evidence="1">
    <location>
        <begin position="317"/>
        <end position="335"/>
    </location>
</feature>
<name>A0AAW0AXM2_9AGAR</name>
<gene>
    <name evidence="2" type="ORF">R3P38DRAFT_3202001</name>
</gene>
<dbReference type="EMBL" id="JAWWNJ010000048">
    <property type="protein sequence ID" value="KAK7017443.1"/>
    <property type="molecule type" value="Genomic_DNA"/>
</dbReference>
<evidence type="ECO:0000313" key="2">
    <source>
        <dbReference type="EMBL" id="KAK7017443.1"/>
    </source>
</evidence>
<keyword evidence="3" id="KW-1185">Reference proteome</keyword>
<accession>A0AAW0AXM2</accession>
<dbReference type="Proteomes" id="UP001362999">
    <property type="component" value="Unassembled WGS sequence"/>
</dbReference>
<proteinExistence type="predicted"/>
<sequence>MSQNSPLPGSSPLPSSSPARSSPTPPSSTQPRKRIRYFKTKTPQPPPPPPVKKALTFDFSSTAVVSGLPPAEKAQVLLEYYQRYMRGGHPDSPVAPGDDAEKKARSAATYELVTQYFRTKYREAQEAAESADCKDDGPYSDSSDEEEFVPPPPVFWFGGHPYKPEEEDLSVAQSAAAVVELIDQNFADDLAKGDESVRGAWASSGLPPLFSFIASSSGVGAVNGEPIERAWAESAPPLERGERSMPVARALTATLVSYNVSATAPHAPIAPQAPTAPHATTAVPDDVANASGGPTAATVSAADVAVTPSPGLNNKKTSAAPAPGAPGPSFTSAPAVDSGPHGLRLVSVFGWRDVRCACTDGKHGDHTRKEECAFPAHDGTLVVRTMRTEVIPLN</sequence>
<dbReference type="AlphaFoldDB" id="A0AAW0AXM2"/>